<organism evidence="2 3">
    <name type="scientific">Prorocentrum cordatum</name>
    <dbReference type="NCBI Taxonomy" id="2364126"/>
    <lineage>
        <taxon>Eukaryota</taxon>
        <taxon>Sar</taxon>
        <taxon>Alveolata</taxon>
        <taxon>Dinophyceae</taxon>
        <taxon>Prorocentrales</taxon>
        <taxon>Prorocentraceae</taxon>
        <taxon>Prorocentrum</taxon>
    </lineage>
</organism>
<evidence type="ECO:0000256" key="1">
    <source>
        <dbReference type="SAM" id="Phobius"/>
    </source>
</evidence>
<name>A0ABN9PTX8_9DINO</name>
<reference evidence="2" key="1">
    <citation type="submission" date="2023-10" db="EMBL/GenBank/DDBJ databases">
        <authorList>
            <person name="Chen Y."/>
            <person name="Shah S."/>
            <person name="Dougan E. K."/>
            <person name="Thang M."/>
            <person name="Chan C."/>
        </authorList>
    </citation>
    <scope>NUCLEOTIDE SEQUENCE [LARGE SCALE GENOMIC DNA]</scope>
</reference>
<evidence type="ECO:0000313" key="2">
    <source>
        <dbReference type="EMBL" id="CAK0796451.1"/>
    </source>
</evidence>
<dbReference type="Proteomes" id="UP001189429">
    <property type="component" value="Unassembled WGS sequence"/>
</dbReference>
<gene>
    <name evidence="2" type="ORF">PCOR1329_LOCUS5831</name>
</gene>
<keyword evidence="1" id="KW-0472">Membrane</keyword>
<keyword evidence="3" id="KW-1185">Reference proteome</keyword>
<accession>A0ABN9PTX8</accession>
<feature type="transmembrane region" description="Helical" evidence="1">
    <location>
        <begin position="6"/>
        <end position="27"/>
    </location>
</feature>
<evidence type="ECO:0008006" key="4">
    <source>
        <dbReference type="Google" id="ProtNLM"/>
    </source>
</evidence>
<protein>
    <recommendedName>
        <fullName evidence="4">Endonuclease/exonuclease/phosphatase domain-containing protein</fullName>
    </recommendedName>
</protein>
<keyword evidence="1" id="KW-0812">Transmembrane</keyword>
<comment type="caution">
    <text evidence="2">The sequence shown here is derived from an EMBL/GenBank/DDBJ whole genome shotgun (WGS) entry which is preliminary data.</text>
</comment>
<feature type="non-terminal residue" evidence="2">
    <location>
        <position position="227"/>
    </location>
</feature>
<dbReference type="EMBL" id="CAUYUJ010001551">
    <property type="protein sequence ID" value="CAK0796451.1"/>
    <property type="molecule type" value="Genomic_DNA"/>
</dbReference>
<proteinExistence type="predicted"/>
<sequence>MRGPQAPLWAWLVGLTMVYTCCFYLYWGDEFLSRGGSGFFLGRPEGAGTEPPAEGSGEAHEDCWADLSVMSLNVEEFFEPCLRRLKRWQGTSGGGSIDDFARQYPDVLEAAFVMRHGPSPATPDACGNQSARQWGNATVAAVRELILRAAADVVLLQEHALTRSAVVPRGYRLAVVADTGEPGWKDVRLANAVLVREGLDVLGSFAISGGVGRSLEEESKSWRALVA</sequence>
<evidence type="ECO:0000313" key="3">
    <source>
        <dbReference type="Proteomes" id="UP001189429"/>
    </source>
</evidence>
<keyword evidence="1" id="KW-1133">Transmembrane helix</keyword>